<dbReference type="RefSeq" id="WP_395418781.1">
    <property type="nucleotide sequence ID" value="NZ_JBIPKE010000019.1"/>
</dbReference>
<evidence type="ECO:0000313" key="10">
    <source>
        <dbReference type="Proteomes" id="UP001610063"/>
    </source>
</evidence>
<evidence type="ECO:0000256" key="4">
    <source>
        <dbReference type="ARBA" id="ARBA00022692"/>
    </source>
</evidence>
<evidence type="ECO:0000256" key="7">
    <source>
        <dbReference type="ARBA" id="ARBA00023136"/>
    </source>
</evidence>
<comment type="subcellular location">
    <subcellularLocation>
        <location evidence="1">Cell membrane</location>
        <topology evidence="1">Multi-pass membrane protein</topology>
    </subcellularLocation>
</comment>
<dbReference type="NCBIfam" id="TIGR04178">
    <property type="entry name" value="exo_archaeo"/>
    <property type="match status" value="1"/>
</dbReference>
<evidence type="ECO:0000313" key="9">
    <source>
        <dbReference type="EMBL" id="MFH6985295.1"/>
    </source>
</evidence>
<feature type="transmembrane region" description="Helical" evidence="8">
    <location>
        <begin position="107"/>
        <end position="127"/>
    </location>
</feature>
<accession>A0ABW7NDW2</accession>
<evidence type="ECO:0000256" key="5">
    <source>
        <dbReference type="ARBA" id="ARBA00022801"/>
    </source>
</evidence>
<reference evidence="9 10" key="1">
    <citation type="journal article" date="2013" name="Int. J. Syst. Evol. Microbiol.">
        <title>Marinoscillum luteum sp. nov., isolated from marine sediment.</title>
        <authorList>
            <person name="Cha I.T."/>
            <person name="Park S.J."/>
            <person name="Kim S.J."/>
            <person name="Kim J.G."/>
            <person name="Jung M.Y."/>
            <person name="Shin K.S."/>
            <person name="Kwon K.K."/>
            <person name="Yang S.H."/>
            <person name="Seo Y.S."/>
            <person name="Rhee S.K."/>
        </authorList>
    </citation>
    <scope>NUCLEOTIDE SEQUENCE [LARGE SCALE GENOMIC DNA]</scope>
    <source>
        <strain evidence="9 10">KCTC 23939</strain>
    </source>
</reference>
<keyword evidence="5" id="KW-0378">Hydrolase</keyword>
<keyword evidence="4 8" id="KW-0812">Transmembrane</keyword>
<dbReference type="Pfam" id="PF09721">
    <property type="entry name" value="Exosortase_EpsH"/>
    <property type="match status" value="1"/>
</dbReference>
<evidence type="ECO:0000256" key="8">
    <source>
        <dbReference type="SAM" id="Phobius"/>
    </source>
</evidence>
<protein>
    <submittedName>
        <fullName evidence="9">Archaeosortase/exosortase family protein</fullName>
    </submittedName>
</protein>
<evidence type="ECO:0000256" key="2">
    <source>
        <dbReference type="ARBA" id="ARBA00022475"/>
    </source>
</evidence>
<organism evidence="9 10">
    <name type="scientific">Marinoscillum luteum</name>
    <dbReference type="NCBI Taxonomy" id="861051"/>
    <lineage>
        <taxon>Bacteria</taxon>
        <taxon>Pseudomonadati</taxon>
        <taxon>Bacteroidota</taxon>
        <taxon>Cytophagia</taxon>
        <taxon>Cytophagales</taxon>
        <taxon>Reichenbachiellaceae</taxon>
        <taxon>Marinoscillum</taxon>
    </lineage>
</organism>
<feature type="transmembrane region" description="Helical" evidence="8">
    <location>
        <begin position="147"/>
        <end position="166"/>
    </location>
</feature>
<evidence type="ECO:0000256" key="3">
    <source>
        <dbReference type="ARBA" id="ARBA00022670"/>
    </source>
</evidence>
<gene>
    <name evidence="9" type="ORF">ACHKAR_17715</name>
</gene>
<evidence type="ECO:0000256" key="1">
    <source>
        <dbReference type="ARBA" id="ARBA00004651"/>
    </source>
</evidence>
<dbReference type="InterPro" id="IPR026392">
    <property type="entry name" value="Exo/Archaeosortase_dom"/>
</dbReference>
<sequence>MKVLGRELSRGYLFIIKAIGLIIIWKIAYLQVIAPYTPINRWLTQMVGVSTAGFFDWFGQKSYFDGQFLFINDIQSVLVADGCNGLELFALFLGFLIISPGSFLGKFLYSLGGVLLIFLANIIRVYLLGFNYLNNPSTFEFNHKYTYLGFVYLIIFTLWILWIEVINKRKFIEA</sequence>
<keyword evidence="7 8" id="KW-0472">Membrane</keyword>
<keyword evidence="6 8" id="KW-1133">Transmembrane helix</keyword>
<keyword evidence="2" id="KW-1003">Cell membrane</keyword>
<comment type="caution">
    <text evidence="9">The sequence shown here is derived from an EMBL/GenBank/DDBJ whole genome shotgun (WGS) entry which is preliminary data.</text>
</comment>
<dbReference type="InterPro" id="IPR019127">
    <property type="entry name" value="Exosortase"/>
</dbReference>
<evidence type="ECO:0000256" key="6">
    <source>
        <dbReference type="ARBA" id="ARBA00022989"/>
    </source>
</evidence>
<keyword evidence="3" id="KW-0645">Protease</keyword>
<keyword evidence="10" id="KW-1185">Reference proteome</keyword>
<dbReference type="Proteomes" id="UP001610063">
    <property type="component" value="Unassembled WGS sequence"/>
</dbReference>
<name>A0ABW7NDW2_9BACT</name>
<feature type="transmembrane region" description="Helical" evidence="8">
    <location>
        <begin position="77"/>
        <end position="98"/>
    </location>
</feature>
<proteinExistence type="predicted"/>
<feature type="transmembrane region" description="Helical" evidence="8">
    <location>
        <begin position="12"/>
        <end position="34"/>
    </location>
</feature>
<dbReference type="EMBL" id="JBIPKE010000019">
    <property type="protein sequence ID" value="MFH6985295.1"/>
    <property type="molecule type" value="Genomic_DNA"/>
</dbReference>